<dbReference type="Pfam" id="PF12220">
    <property type="entry name" value="U1snRNP70_N"/>
    <property type="match status" value="1"/>
</dbReference>
<reference evidence="7 8" key="1">
    <citation type="journal article" date="2012" name="BMC Genomics">
        <title>Tools to kill: Genome of one of the most destructive plant pathogenic fungi Macrophomina phaseolina.</title>
        <authorList>
            <person name="Islam M.S."/>
            <person name="Haque M.S."/>
            <person name="Islam M.M."/>
            <person name="Emdad E.M."/>
            <person name="Halim A."/>
            <person name="Hossen Q.M.M."/>
            <person name="Hossain M.Z."/>
            <person name="Ahmed B."/>
            <person name="Rahim S."/>
            <person name="Rahman M.S."/>
            <person name="Alam M.M."/>
            <person name="Hou S."/>
            <person name="Wan X."/>
            <person name="Saito J.A."/>
            <person name="Alam M."/>
        </authorList>
    </citation>
    <scope>NUCLEOTIDE SEQUENCE [LARGE SCALE GENOMIC DNA]</scope>
    <source>
        <strain evidence="7 8">MS6</strain>
    </source>
</reference>
<dbReference type="eggNOG" id="KOG0113">
    <property type="taxonomic scope" value="Eukaryota"/>
</dbReference>
<evidence type="ECO:0000313" key="7">
    <source>
        <dbReference type="EMBL" id="EKG16862.1"/>
    </source>
</evidence>
<dbReference type="InterPro" id="IPR000504">
    <property type="entry name" value="RRM_dom"/>
</dbReference>
<dbReference type="HOGENOM" id="CLU_809087_0_0_1"/>
<proteinExistence type="predicted"/>
<comment type="subcellular location">
    <subcellularLocation>
        <location evidence="1">Nucleus</location>
    </subcellularLocation>
</comment>
<keyword evidence="4" id="KW-0687">Ribonucleoprotein</keyword>
<evidence type="ECO:0000259" key="6">
    <source>
        <dbReference type="PROSITE" id="PS50102"/>
    </source>
</evidence>
<accession>K2RVV5</accession>
<dbReference type="InterPro" id="IPR051183">
    <property type="entry name" value="U1_U11-U12_snRNP_70-35kDa"/>
</dbReference>
<dbReference type="STRING" id="1126212.K2RVV5"/>
<protein>
    <recommendedName>
        <fullName evidence="6">RRM domain-containing protein</fullName>
    </recommendedName>
</protein>
<name>K2RVV5_MACPH</name>
<dbReference type="OrthoDB" id="4207594at2759"/>
<evidence type="ECO:0000256" key="4">
    <source>
        <dbReference type="ARBA" id="ARBA00023274"/>
    </source>
</evidence>
<evidence type="ECO:0000256" key="5">
    <source>
        <dbReference type="PROSITE-ProRule" id="PRU00176"/>
    </source>
</evidence>
<comment type="caution">
    <text evidence="7">The sequence shown here is derived from an EMBL/GenBank/DDBJ whole genome shotgun (WGS) entry which is preliminary data.</text>
</comment>
<dbReference type="GO" id="GO:0000398">
    <property type="term" value="P:mRNA splicing, via spliceosome"/>
    <property type="evidence" value="ECO:0007669"/>
    <property type="project" value="TreeGrafter"/>
</dbReference>
<dbReference type="PROSITE" id="PS50102">
    <property type="entry name" value="RRM"/>
    <property type="match status" value="1"/>
</dbReference>
<dbReference type="PANTHER" id="PTHR13952:SF5">
    <property type="entry name" value="U1 SMALL NUCLEAR RIBONUCLEOPROTEIN 70 KDA"/>
    <property type="match status" value="1"/>
</dbReference>
<dbReference type="Proteomes" id="UP000007129">
    <property type="component" value="Unassembled WGS sequence"/>
</dbReference>
<dbReference type="InParanoid" id="K2RVV5"/>
<dbReference type="GO" id="GO:0071004">
    <property type="term" value="C:U2-type prespliceosome"/>
    <property type="evidence" value="ECO:0007669"/>
    <property type="project" value="TreeGrafter"/>
</dbReference>
<sequence length="343" mass="38926">MDIEGVGKYLQALKEYEDNYEPTESWLQRKDRLKQEKKEKLEKTLTEGVANFKPAEDPNVRGDPFRTLFVARLSYDTEVKDLEREFGRFGPIERIRVVHDTTQPEDAPAKKKNRGYAFVVFEREKDMKAWIRRRQLRRLQEQAQVLSAASCPSQLSLATRIGFVRTKGYLSHLLRVLPPESSDPLPFINKGKASSLEDLFHLRRKAAIHGPSCLNRNRIPLFRVRRQKVLLRPNRNQGSARCSFTAAISVNSVTAPQGPNYYGIPCASWIILPSALKRCIGTLYNLFSSAVLVASASEFRGEVSDVFHIGSTVSQNGFRGLFSNFATCVFFLFFATSGRYHAG</sequence>
<dbReference type="GO" id="GO:0071011">
    <property type="term" value="C:precatalytic spliceosome"/>
    <property type="evidence" value="ECO:0007669"/>
    <property type="project" value="TreeGrafter"/>
</dbReference>
<dbReference type="SUPFAM" id="SSF54928">
    <property type="entry name" value="RNA-binding domain, RBD"/>
    <property type="match status" value="1"/>
</dbReference>
<evidence type="ECO:0000256" key="1">
    <source>
        <dbReference type="ARBA" id="ARBA00004123"/>
    </source>
</evidence>
<dbReference type="GO" id="GO:0030619">
    <property type="term" value="F:U1 snRNA binding"/>
    <property type="evidence" value="ECO:0007669"/>
    <property type="project" value="TreeGrafter"/>
</dbReference>
<gene>
    <name evidence="7" type="ORF">MPH_05843</name>
</gene>
<evidence type="ECO:0000256" key="2">
    <source>
        <dbReference type="ARBA" id="ARBA00022884"/>
    </source>
</evidence>
<keyword evidence="3" id="KW-0539">Nucleus</keyword>
<dbReference type="InterPro" id="IPR035979">
    <property type="entry name" value="RBD_domain_sf"/>
</dbReference>
<evidence type="ECO:0000313" key="8">
    <source>
        <dbReference type="Proteomes" id="UP000007129"/>
    </source>
</evidence>
<dbReference type="VEuPathDB" id="FungiDB:MPH_05843"/>
<keyword evidence="2 5" id="KW-0694">RNA-binding</keyword>
<dbReference type="GO" id="GO:0005685">
    <property type="term" value="C:U1 snRNP"/>
    <property type="evidence" value="ECO:0007669"/>
    <property type="project" value="TreeGrafter"/>
</dbReference>
<organism evidence="7 8">
    <name type="scientific">Macrophomina phaseolina (strain MS6)</name>
    <name type="common">Charcoal rot fungus</name>
    <dbReference type="NCBI Taxonomy" id="1126212"/>
    <lineage>
        <taxon>Eukaryota</taxon>
        <taxon>Fungi</taxon>
        <taxon>Dikarya</taxon>
        <taxon>Ascomycota</taxon>
        <taxon>Pezizomycotina</taxon>
        <taxon>Dothideomycetes</taxon>
        <taxon>Dothideomycetes incertae sedis</taxon>
        <taxon>Botryosphaeriales</taxon>
        <taxon>Botryosphaeriaceae</taxon>
        <taxon>Macrophomina</taxon>
    </lineage>
</organism>
<dbReference type="EMBL" id="AHHD01000259">
    <property type="protein sequence ID" value="EKG16862.1"/>
    <property type="molecule type" value="Genomic_DNA"/>
</dbReference>
<dbReference type="GO" id="GO:0003729">
    <property type="term" value="F:mRNA binding"/>
    <property type="evidence" value="ECO:0007669"/>
    <property type="project" value="TreeGrafter"/>
</dbReference>
<dbReference type="Pfam" id="PF00076">
    <property type="entry name" value="RRM_1"/>
    <property type="match status" value="1"/>
</dbReference>
<evidence type="ECO:0000256" key="3">
    <source>
        <dbReference type="ARBA" id="ARBA00023242"/>
    </source>
</evidence>
<dbReference type="InterPro" id="IPR012677">
    <property type="entry name" value="Nucleotide-bd_a/b_plait_sf"/>
</dbReference>
<dbReference type="InterPro" id="IPR022023">
    <property type="entry name" value="U1snRNP70_N"/>
</dbReference>
<dbReference type="Gene3D" id="3.30.70.330">
    <property type="match status" value="1"/>
</dbReference>
<feature type="domain" description="RRM" evidence="6">
    <location>
        <begin position="66"/>
        <end position="150"/>
    </location>
</feature>
<dbReference type="SMART" id="SM00360">
    <property type="entry name" value="RRM"/>
    <property type="match status" value="1"/>
</dbReference>
<dbReference type="AlphaFoldDB" id="K2RVV5"/>
<dbReference type="PANTHER" id="PTHR13952">
    <property type="entry name" value="U1 SMALL NUCLEAR RIBONUCLEOPROTEIN 70 KD"/>
    <property type="match status" value="1"/>
</dbReference>